<dbReference type="KEGG" id="bfk:QN062_00280"/>
<dbReference type="SUPFAM" id="SSF63418">
    <property type="entry name" value="MurE/MurF N-terminal domain"/>
    <property type="match status" value="1"/>
</dbReference>
<organism evidence="4">
    <name type="scientific">Bifidobacterium fermentum</name>
    <dbReference type="NCBI Taxonomy" id="3059035"/>
    <lineage>
        <taxon>Bacteria</taxon>
        <taxon>Bacillati</taxon>
        <taxon>Actinomycetota</taxon>
        <taxon>Actinomycetes</taxon>
        <taxon>Bifidobacteriales</taxon>
        <taxon>Bifidobacteriaceae</taxon>
        <taxon>Bifidobacterium</taxon>
    </lineage>
</organism>
<dbReference type="Gene3D" id="3.40.1390.10">
    <property type="entry name" value="MurE/MurF, N-terminal domain"/>
    <property type="match status" value="1"/>
</dbReference>
<evidence type="ECO:0000313" key="4">
    <source>
        <dbReference type="EMBL" id="XDS45741.1"/>
    </source>
</evidence>
<dbReference type="EMBL" id="CP129682">
    <property type="protein sequence ID" value="XDS49478.1"/>
    <property type="molecule type" value="Genomic_DNA"/>
</dbReference>
<accession>A0AB39U9K8</accession>
<evidence type="ECO:0000256" key="2">
    <source>
        <dbReference type="ARBA" id="ARBA00023306"/>
    </source>
</evidence>
<dbReference type="EMBL" id="CP129675">
    <property type="protein sequence ID" value="XDS45741.1"/>
    <property type="molecule type" value="Genomic_DNA"/>
</dbReference>
<dbReference type="GO" id="GO:0051301">
    <property type="term" value="P:cell division"/>
    <property type="evidence" value="ECO:0007669"/>
    <property type="project" value="UniProtKB-KW"/>
</dbReference>
<dbReference type="InterPro" id="IPR035911">
    <property type="entry name" value="MurE/MurF_N"/>
</dbReference>
<dbReference type="AlphaFoldDB" id="A0AB39U9K8"/>
<keyword evidence="1" id="KW-0132">Cell division</keyword>
<name>A0AB39U9K8_9BIFI</name>
<dbReference type="EMBL" id="CP129683">
    <property type="protein sequence ID" value="XDS50694.1"/>
    <property type="molecule type" value="Genomic_DNA"/>
</dbReference>
<keyword evidence="2" id="KW-0131">Cell cycle</keyword>
<evidence type="ECO:0000256" key="3">
    <source>
        <dbReference type="SAM" id="MobiDB-lite"/>
    </source>
</evidence>
<evidence type="ECO:0000256" key="1">
    <source>
        <dbReference type="ARBA" id="ARBA00022618"/>
    </source>
</evidence>
<sequence>MSSLGETMSQRMTLGYLGNHYGLAIRPRFCEPVTVTSLADDAQSVRPGALFVPSRGTVAASDIAEAEARGAYAVVLSQEQQSLAGSTQIPVLIGGLDAEQLGQLASDVAGEPSESLAVFTIAEDDSARYVKKLAEFLHTLGNPVGVVSAAGSYSLDRPLDVDYPVSMFDMERLMSVCLEDGAAAVIVAVNPQTLKPDALQAVKVDVVSLASSKSAVDEISRRAREATDEAARKADMQSRIKSAAQADFTQTVAIPVDELHHEKRREHEEKRKFEALAASRNQMRQAESRRLKQICKTYGLNLRKDTKVAARTEESDSLSRQAGISEDGDSQRQLSLSISMTMAAGVRKNNIKSALRVSKELS</sequence>
<evidence type="ECO:0000313" key="6">
    <source>
        <dbReference type="EMBL" id="XDS50694.1"/>
    </source>
</evidence>
<evidence type="ECO:0000313" key="5">
    <source>
        <dbReference type="EMBL" id="XDS49478.1"/>
    </source>
</evidence>
<protein>
    <submittedName>
        <fullName evidence="4">UDP-N-acetylmuramyl peptide synthase</fullName>
    </submittedName>
</protein>
<gene>
    <name evidence="6" type="ORF">QN062_00280</name>
    <name evidence="5" type="ORF">QN216_04290</name>
    <name evidence="4" type="ORF">QN217_06160</name>
</gene>
<feature type="region of interest" description="Disordered" evidence="3">
    <location>
        <begin position="306"/>
        <end position="332"/>
    </location>
</feature>
<proteinExistence type="predicted"/>
<dbReference type="RefSeq" id="WP_369341658.1">
    <property type="nucleotide sequence ID" value="NZ_CP129675.1"/>
</dbReference>
<reference evidence="4" key="1">
    <citation type="submission" date="2023-07" db="EMBL/GenBank/DDBJ databases">
        <title>Bifidobacterium aquikefiriaerophilum sp. nov. and Bifidobacterium eccum sp. nov., isolated from water kefir.</title>
        <authorList>
            <person name="Breselge S."/>
            <person name="Bellassi P."/>
            <person name="Barcenilla C."/>
            <person name="Alvarez-Ordonez A."/>
            <person name="Morelli L."/>
            <person name="Cotter P.D."/>
        </authorList>
    </citation>
    <scope>NUCLEOTIDE SEQUENCE</scope>
    <source>
        <strain evidence="6">WK012_4_13</strain>
        <strain evidence="5">WK013_4_14</strain>
        <strain evidence="4">WK048_4_13</strain>
    </source>
</reference>